<keyword evidence="6 14" id="KW-0812">Transmembrane</keyword>
<dbReference type="GO" id="GO:0008360">
    <property type="term" value="P:regulation of cell shape"/>
    <property type="evidence" value="ECO:0007669"/>
    <property type="project" value="UniProtKB-KW"/>
</dbReference>
<evidence type="ECO:0000256" key="2">
    <source>
        <dbReference type="ARBA" id="ARBA00010621"/>
    </source>
</evidence>
<evidence type="ECO:0000256" key="12">
    <source>
        <dbReference type="ARBA" id="ARBA00032932"/>
    </source>
</evidence>
<feature type="transmembrane region" description="Helical" evidence="14">
    <location>
        <begin position="219"/>
        <end position="239"/>
    </location>
</feature>
<dbReference type="GO" id="GO:0071555">
    <property type="term" value="P:cell wall organization"/>
    <property type="evidence" value="ECO:0007669"/>
    <property type="project" value="UniProtKB-KW"/>
</dbReference>
<gene>
    <name evidence="14" type="primary">uppP</name>
    <name evidence="15" type="ORF">KAJ83_13160</name>
</gene>
<evidence type="ECO:0000256" key="7">
    <source>
        <dbReference type="ARBA" id="ARBA00022801"/>
    </source>
</evidence>
<dbReference type="EMBL" id="JAGMWN010000006">
    <property type="protein sequence ID" value="MBP5857962.1"/>
    <property type="molecule type" value="Genomic_DNA"/>
</dbReference>
<comment type="caution">
    <text evidence="15">The sequence shown here is derived from an EMBL/GenBank/DDBJ whole genome shotgun (WGS) entry which is preliminary data.</text>
</comment>
<name>A0A8J7S9K3_9PROT</name>
<sequence length="270" mass="28916">MALHHILVLALIQGLTEFLPISSSGHLVVTGKVLGWSDQGLAIDVAVHLGSLLAVLLYFWRDIWQLLAGVGRLATGRGGEPARLVVNLVVASLPVLIVGYFAKPYVESVFRNVEVIAWATIGFGLLLWIADWIGMTIRRIEHIGIASALAIGLMQIFALIPGASRSGVTMTAGRVMGMERSEAARFSMLLSIPTILAAGGLAGWDVYRAGDLRLGLDMAIAAGLSFVSAFVAISAMMAWFRRSGFGPFVIYRLVLGGALLWWVYSGAVPI</sequence>
<dbReference type="GO" id="GO:0005886">
    <property type="term" value="C:plasma membrane"/>
    <property type="evidence" value="ECO:0007669"/>
    <property type="project" value="UniProtKB-SubCell"/>
</dbReference>
<keyword evidence="14" id="KW-0133">Cell shape</keyword>
<dbReference type="RefSeq" id="WP_210682553.1">
    <property type="nucleotide sequence ID" value="NZ_JAGMWN010000006.1"/>
</dbReference>
<feature type="transmembrane region" description="Helical" evidence="14">
    <location>
        <begin position="145"/>
        <end position="163"/>
    </location>
</feature>
<comment type="similarity">
    <text evidence="2 14">Belongs to the UppP family.</text>
</comment>
<keyword evidence="14" id="KW-0961">Cell wall biogenesis/degradation</keyword>
<evidence type="ECO:0000256" key="14">
    <source>
        <dbReference type="HAMAP-Rule" id="MF_01006"/>
    </source>
</evidence>
<keyword evidence="10 14" id="KW-0046">Antibiotic resistance</keyword>
<organism evidence="15 16">
    <name type="scientific">Marivibrio halodurans</name>
    <dbReference type="NCBI Taxonomy" id="2039722"/>
    <lineage>
        <taxon>Bacteria</taxon>
        <taxon>Pseudomonadati</taxon>
        <taxon>Pseudomonadota</taxon>
        <taxon>Alphaproteobacteria</taxon>
        <taxon>Rhodospirillales</taxon>
        <taxon>Rhodospirillaceae</taxon>
        <taxon>Marivibrio</taxon>
    </lineage>
</organism>
<comment type="function">
    <text evidence="14">Catalyzes the dephosphorylation of undecaprenyl diphosphate (UPP). Confers resistance to bacitracin.</text>
</comment>
<dbReference type="Pfam" id="PF02673">
    <property type="entry name" value="BacA"/>
    <property type="match status" value="1"/>
</dbReference>
<evidence type="ECO:0000256" key="9">
    <source>
        <dbReference type="ARBA" id="ARBA00023136"/>
    </source>
</evidence>
<accession>A0A8J7S9K3</accession>
<feature type="transmembrane region" description="Helical" evidence="14">
    <location>
        <begin position="183"/>
        <end position="207"/>
    </location>
</feature>
<comment type="miscellaneous">
    <text evidence="14">Bacitracin is thought to be involved in the inhibition of peptidoglycan synthesis by sequestering undecaprenyl diphosphate, thereby reducing the pool of lipid carrier available.</text>
</comment>
<dbReference type="GO" id="GO:0046677">
    <property type="term" value="P:response to antibiotic"/>
    <property type="evidence" value="ECO:0007669"/>
    <property type="project" value="UniProtKB-UniRule"/>
</dbReference>
<feature type="transmembrane region" description="Helical" evidence="14">
    <location>
        <begin position="115"/>
        <end position="133"/>
    </location>
</feature>
<dbReference type="InterPro" id="IPR003824">
    <property type="entry name" value="UppP"/>
</dbReference>
<dbReference type="PANTHER" id="PTHR30622:SF4">
    <property type="entry name" value="UNDECAPRENYL-DIPHOSPHATASE"/>
    <property type="match status" value="1"/>
</dbReference>
<reference evidence="15" key="1">
    <citation type="submission" date="2021-04" db="EMBL/GenBank/DDBJ databases">
        <authorList>
            <person name="Zhang D.-C."/>
        </authorList>
    </citation>
    <scope>NUCLEOTIDE SEQUENCE</scope>
    <source>
        <strain evidence="15">CGMCC 1.15697</strain>
    </source>
</reference>
<feature type="transmembrane region" description="Helical" evidence="14">
    <location>
        <begin position="81"/>
        <end position="103"/>
    </location>
</feature>
<evidence type="ECO:0000313" key="15">
    <source>
        <dbReference type="EMBL" id="MBP5857962.1"/>
    </source>
</evidence>
<evidence type="ECO:0000313" key="16">
    <source>
        <dbReference type="Proteomes" id="UP000672602"/>
    </source>
</evidence>
<keyword evidence="5 14" id="KW-1003">Cell membrane</keyword>
<dbReference type="GO" id="GO:0009252">
    <property type="term" value="P:peptidoglycan biosynthetic process"/>
    <property type="evidence" value="ECO:0007669"/>
    <property type="project" value="UniProtKB-KW"/>
</dbReference>
<keyword evidence="14" id="KW-0573">Peptidoglycan synthesis</keyword>
<feature type="transmembrane region" description="Helical" evidence="14">
    <location>
        <begin position="245"/>
        <end position="264"/>
    </location>
</feature>
<evidence type="ECO:0000256" key="1">
    <source>
        <dbReference type="ARBA" id="ARBA00004651"/>
    </source>
</evidence>
<feature type="transmembrane region" description="Helical" evidence="14">
    <location>
        <begin position="40"/>
        <end position="60"/>
    </location>
</feature>
<dbReference type="HAMAP" id="MF_01006">
    <property type="entry name" value="Undec_diphosphatase"/>
    <property type="match status" value="1"/>
</dbReference>
<dbReference type="Proteomes" id="UP000672602">
    <property type="component" value="Unassembled WGS sequence"/>
</dbReference>
<evidence type="ECO:0000256" key="10">
    <source>
        <dbReference type="ARBA" id="ARBA00023251"/>
    </source>
</evidence>
<protein>
    <recommendedName>
        <fullName evidence="4 14">Undecaprenyl-diphosphatase</fullName>
        <ecNumber evidence="3 14">3.6.1.27</ecNumber>
    </recommendedName>
    <alternativeName>
        <fullName evidence="12 14">Bacitracin resistance protein</fullName>
    </alternativeName>
    <alternativeName>
        <fullName evidence="11 14">Undecaprenyl pyrophosphate phosphatase</fullName>
    </alternativeName>
</protein>
<evidence type="ECO:0000256" key="6">
    <source>
        <dbReference type="ARBA" id="ARBA00022692"/>
    </source>
</evidence>
<keyword evidence="7 14" id="KW-0378">Hydrolase</keyword>
<evidence type="ECO:0000256" key="11">
    <source>
        <dbReference type="ARBA" id="ARBA00032707"/>
    </source>
</evidence>
<evidence type="ECO:0000256" key="4">
    <source>
        <dbReference type="ARBA" id="ARBA00021581"/>
    </source>
</evidence>
<dbReference type="NCBIfam" id="NF001393">
    <property type="entry name" value="PRK00281.2-4"/>
    <property type="match status" value="1"/>
</dbReference>
<evidence type="ECO:0000256" key="13">
    <source>
        <dbReference type="ARBA" id="ARBA00047594"/>
    </source>
</evidence>
<evidence type="ECO:0000256" key="5">
    <source>
        <dbReference type="ARBA" id="ARBA00022475"/>
    </source>
</evidence>
<dbReference type="EC" id="3.6.1.27" evidence="3 14"/>
<dbReference type="AlphaFoldDB" id="A0A8J7S9K3"/>
<dbReference type="PANTHER" id="PTHR30622">
    <property type="entry name" value="UNDECAPRENYL-DIPHOSPHATASE"/>
    <property type="match status" value="1"/>
</dbReference>
<comment type="catalytic activity">
    <reaction evidence="13 14">
        <text>di-trans,octa-cis-undecaprenyl diphosphate + H2O = di-trans,octa-cis-undecaprenyl phosphate + phosphate + H(+)</text>
        <dbReference type="Rhea" id="RHEA:28094"/>
        <dbReference type="ChEBI" id="CHEBI:15377"/>
        <dbReference type="ChEBI" id="CHEBI:15378"/>
        <dbReference type="ChEBI" id="CHEBI:43474"/>
        <dbReference type="ChEBI" id="CHEBI:58405"/>
        <dbReference type="ChEBI" id="CHEBI:60392"/>
        <dbReference type="EC" id="3.6.1.27"/>
    </reaction>
</comment>
<keyword evidence="8 14" id="KW-1133">Transmembrane helix</keyword>
<proteinExistence type="inferred from homology"/>
<dbReference type="GO" id="GO:0050380">
    <property type="term" value="F:undecaprenyl-diphosphatase activity"/>
    <property type="evidence" value="ECO:0007669"/>
    <property type="project" value="UniProtKB-UniRule"/>
</dbReference>
<evidence type="ECO:0000256" key="8">
    <source>
        <dbReference type="ARBA" id="ARBA00022989"/>
    </source>
</evidence>
<keyword evidence="9 14" id="KW-0472">Membrane</keyword>
<evidence type="ECO:0000256" key="3">
    <source>
        <dbReference type="ARBA" id="ARBA00012374"/>
    </source>
</evidence>
<keyword evidence="16" id="KW-1185">Reference proteome</keyword>
<comment type="subcellular location">
    <subcellularLocation>
        <location evidence="1 14">Cell membrane</location>
        <topology evidence="1 14">Multi-pass membrane protein</topology>
    </subcellularLocation>
</comment>